<dbReference type="PANTHER" id="PTHR46211:SF1">
    <property type="entry name" value="GLYCEROPHOSPHODIESTER PHOSPHODIESTERASE, CYTOPLASMIC"/>
    <property type="match status" value="1"/>
</dbReference>
<protein>
    <submittedName>
        <fullName evidence="2">Glycerophosphodiester phosphodiesterase family protein</fullName>
    </submittedName>
</protein>
<dbReference type="Pfam" id="PF16387">
    <property type="entry name" value="DUF4996"/>
    <property type="match status" value="1"/>
</dbReference>
<dbReference type="InterPro" id="IPR030395">
    <property type="entry name" value="GP_PDE_dom"/>
</dbReference>
<evidence type="ECO:0000313" key="2">
    <source>
        <dbReference type="EMBL" id="NME89433.1"/>
    </source>
</evidence>
<name>A0AB36CKS9_9CORY</name>
<evidence type="ECO:0000313" key="3">
    <source>
        <dbReference type="Proteomes" id="UP000544551"/>
    </source>
</evidence>
<dbReference type="Gene3D" id="3.20.20.190">
    <property type="entry name" value="Phosphatidylinositol (PI) phosphodiesterase"/>
    <property type="match status" value="1"/>
</dbReference>
<dbReference type="AlphaFoldDB" id="A0AB36CKS9"/>
<comment type="caution">
    <text evidence="2">The sequence shown here is derived from an EMBL/GenBank/DDBJ whole genome shotgun (WGS) entry which is preliminary data.</text>
</comment>
<dbReference type="CDD" id="cd08566">
    <property type="entry name" value="GDPD_AtGDE_like"/>
    <property type="match status" value="1"/>
</dbReference>
<dbReference type="PROSITE" id="PS51704">
    <property type="entry name" value="GP_PDE"/>
    <property type="match status" value="1"/>
</dbReference>
<organism evidence="2 3">
    <name type="scientific">Corynebacterium stationis</name>
    <dbReference type="NCBI Taxonomy" id="1705"/>
    <lineage>
        <taxon>Bacteria</taxon>
        <taxon>Bacillati</taxon>
        <taxon>Actinomycetota</taxon>
        <taxon>Actinomycetes</taxon>
        <taxon>Mycobacteriales</taxon>
        <taxon>Corynebacteriaceae</taxon>
        <taxon>Corynebacterium</taxon>
    </lineage>
</organism>
<dbReference type="GO" id="GO:0006629">
    <property type="term" value="P:lipid metabolic process"/>
    <property type="evidence" value="ECO:0007669"/>
    <property type="project" value="InterPro"/>
</dbReference>
<dbReference type="Pfam" id="PF03009">
    <property type="entry name" value="GDPD"/>
    <property type="match status" value="1"/>
</dbReference>
<dbReference type="InterPro" id="IPR032160">
    <property type="entry name" value="DUF4996"/>
</dbReference>
<dbReference type="SUPFAM" id="SSF51695">
    <property type="entry name" value="PLC-like phosphodiesterases"/>
    <property type="match status" value="1"/>
</dbReference>
<dbReference type="InterPro" id="IPR017946">
    <property type="entry name" value="PLC-like_Pdiesterase_TIM-brl"/>
</dbReference>
<proteinExistence type="predicted"/>
<accession>A0AB36CKS9</accession>
<sequence>MINQTTWDRLGNFPEENSLIIEKLQQAVPLIVFHRGAKGASIAENTAKSIHIANLLGADIVEIDVVRSIDGDYFLFHDGEEPQHFGLSRNICELSTAEIYQLSYKWHSDPDKMFYGVEPLDTVRNFDKTIFNVDRSWWYWPDLLEILASFNMTNQLLMKSHVGSKELHALASTPVKFPYIAIVRTMAEVEEVMARPEINTIGFELLAHTDEDEFADKAAVQEIREQGYVVQLNALNLSNRNPLYRGWDDEASLLGSPELGWGKLIDQGADLVQTDWPSLLRDYRAQRELPAVFPSDALVQP</sequence>
<gene>
    <name evidence="2" type="ORF">HF853_07075</name>
</gene>
<feature type="domain" description="GP-PDE" evidence="1">
    <location>
        <begin position="29"/>
        <end position="301"/>
    </location>
</feature>
<dbReference type="GO" id="GO:0008081">
    <property type="term" value="F:phosphoric diester hydrolase activity"/>
    <property type="evidence" value="ECO:0007669"/>
    <property type="project" value="InterPro"/>
</dbReference>
<dbReference type="EMBL" id="JABAFZ010000005">
    <property type="protein sequence ID" value="NME89433.1"/>
    <property type="molecule type" value="Genomic_DNA"/>
</dbReference>
<dbReference type="RefSeq" id="WP_168969672.1">
    <property type="nucleotide sequence ID" value="NZ_JABAFZ010000005.1"/>
</dbReference>
<dbReference type="Proteomes" id="UP000544551">
    <property type="component" value="Unassembled WGS sequence"/>
</dbReference>
<evidence type="ECO:0000259" key="1">
    <source>
        <dbReference type="PROSITE" id="PS51704"/>
    </source>
</evidence>
<dbReference type="PANTHER" id="PTHR46211">
    <property type="entry name" value="GLYCEROPHOSPHORYL DIESTER PHOSPHODIESTERASE"/>
    <property type="match status" value="1"/>
</dbReference>
<reference evidence="2 3" key="1">
    <citation type="submission" date="2020-04" db="EMBL/GenBank/DDBJ databases">
        <authorList>
            <person name="Hitch T.C.A."/>
            <person name="Wylensek D."/>
            <person name="Clavel T."/>
        </authorList>
    </citation>
    <scope>NUCLEOTIDE SEQUENCE [LARGE SCALE GENOMIC DNA]</scope>
    <source>
        <strain evidence="2 3">BL-383-APC-3D</strain>
    </source>
</reference>